<gene>
    <name evidence="2" type="ORF">Aglo03_61340</name>
</gene>
<keyword evidence="1" id="KW-0732">Signal</keyword>
<evidence type="ECO:0000256" key="1">
    <source>
        <dbReference type="SAM" id="SignalP"/>
    </source>
</evidence>
<feature type="signal peptide" evidence="1">
    <location>
        <begin position="1"/>
        <end position="23"/>
    </location>
</feature>
<dbReference type="Proteomes" id="UP001165042">
    <property type="component" value="Unassembled WGS sequence"/>
</dbReference>
<evidence type="ECO:0000313" key="3">
    <source>
        <dbReference type="Proteomes" id="UP001165042"/>
    </source>
</evidence>
<protein>
    <recommendedName>
        <fullName evidence="4">Lipoprotein LprG</fullName>
    </recommendedName>
</protein>
<proteinExistence type="predicted"/>
<reference evidence="2" key="1">
    <citation type="submission" date="2023-02" db="EMBL/GenBank/DDBJ databases">
        <title>Actinokineospora globicatena NBRC 15670.</title>
        <authorList>
            <person name="Ichikawa N."/>
            <person name="Sato H."/>
            <person name="Tonouchi N."/>
        </authorList>
    </citation>
    <scope>NUCLEOTIDE SEQUENCE</scope>
    <source>
        <strain evidence="2">NBRC 15670</strain>
    </source>
</reference>
<dbReference type="EMBL" id="BSSD01000013">
    <property type="protein sequence ID" value="GLW95318.1"/>
    <property type="molecule type" value="Genomic_DNA"/>
</dbReference>
<accession>A0A9W6QRN9</accession>
<comment type="caution">
    <text evidence="2">The sequence shown here is derived from an EMBL/GenBank/DDBJ whole genome shotgun (WGS) entry which is preliminary data.</text>
</comment>
<name>A0A9W6QRN9_9PSEU</name>
<organism evidence="2 3">
    <name type="scientific">Actinokineospora globicatena</name>
    <dbReference type="NCBI Taxonomy" id="103729"/>
    <lineage>
        <taxon>Bacteria</taxon>
        <taxon>Bacillati</taxon>
        <taxon>Actinomycetota</taxon>
        <taxon>Actinomycetes</taxon>
        <taxon>Pseudonocardiales</taxon>
        <taxon>Pseudonocardiaceae</taxon>
        <taxon>Actinokineospora</taxon>
    </lineage>
</organism>
<feature type="chain" id="PRO_5040860005" description="Lipoprotein LprG" evidence="1">
    <location>
        <begin position="24"/>
        <end position="275"/>
    </location>
</feature>
<keyword evidence="3" id="KW-1185">Reference proteome</keyword>
<dbReference type="InterPro" id="IPR029046">
    <property type="entry name" value="LolA/LolB/LppX"/>
</dbReference>
<dbReference type="Gene3D" id="2.50.20.20">
    <property type="match status" value="1"/>
</dbReference>
<dbReference type="AlphaFoldDB" id="A0A9W6QRN9"/>
<dbReference type="RefSeq" id="WP_285613148.1">
    <property type="nucleotide sequence ID" value="NZ_BSSD01000013.1"/>
</dbReference>
<evidence type="ECO:0000313" key="2">
    <source>
        <dbReference type="EMBL" id="GLW95318.1"/>
    </source>
</evidence>
<dbReference type="SUPFAM" id="SSF89392">
    <property type="entry name" value="Prokaryotic lipoproteins and lipoprotein localization factors"/>
    <property type="match status" value="1"/>
</dbReference>
<sequence length="275" mass="28836">MGFFGKSRLLAAVAVAAALTLTACTSGSTQSGGTVAAAPSSEAKKSGFDTLRGLSDAVKAKSTNAKSAHFTFTGDMAGQSMTGEGDFTFGATPNMQMAMKTPDGDVELRLIGTLMYVKTPTEVEPGKSWVKLDLTDKDNPLVAMLGKSLEQARQVDPAATLVQLASVGEITAVKAEDVNGEKATRYSVTVDTAKLKGKAGEMGMEEASVAELEKIGVKSIPADIWINGDDLPVRYRMELPVQSQKVTIQADYTDWGKAVQITEPPAAEVAELPAG</sequence>
<dbReference type="PROSITE" id="PS51257">
    <property type="entry name" value="PROKAR_LIPOPROTEIN"/>
    <property type="match status" value="1"/>
</dbReference>
<evidence type="ECO:0008006" key="4">
    <source>
        <dbReference type="Google" id="ProtNLM"/>
    </source>
</evidence>